<dbReference type="EMBL" id="JACAZH010000011">
    <property type="protein sequence ID" value="KAF7354736.1"/>
    <property type="molecule type" value="Genomic_DNA"/>
</dbReference>
<organism evidence="1 2">
    <name type="scientific">Mycena sanguinolenta</name>
    <dbReference type="NCBI Taxonomy" id="230812"/>
    <lineage>
        <taxon>Eukaryota</taxon>
        <taxon>Fungi</taxon>
        <taxon>Dikarya</taxon>
        <taxon>Basidiomycota</taxon>
        <taxon>Agaricomycotina</taxon>
        <taxon>Agaricomycetes</taxon>
        <taxon>Agaricomycetidae</taxon>
        <taxon>Agaricales</taxon>
        <taxon>Marasmiineae</taxon>
        <taxon>Mycenaceae</taxon>
        <taxon>Mycena</taxon>
    </lineage>
</organism>
<accession>A0A8H6Y9P7</accession>
<gene>
    <name evidence="1" type="ORF">MSAN_01387600</name>
</gene>
<name>A0A8H6Y9P7_9AGAR</name>
<dbReference type="AlphaFoldDB" id="A0A8H6Y9P7"/>
<evidence type="ECO:0000313" key="2">
    <source>
        <dbReference type="Proteomes" id="UP000623467"/>
    </source>
</evidence>
<keyword evidence="2" id="KW-1185">Reference proteome</keyword>
<evidence type="ECO:0000313" key="1">
    <source>
        <dbReference type="EMBL" id="KAF7354736.1"/>
    </source>
</evidence>
<dbReference type="Proteomes" id="UP000623467">
    <property type="component" value="Unassembled WGS sequence"/>
</dbReference>
<protein>
    <submittedName>
        <fullName evidence="1">Uncharacterized protein</fullName>
    </submittedName>
</protein>
<comment type="caution">
    <text evidence="1">The sequence shown here is derived from an EMBL/GenBank/DDBJ whole genome shotgun (WGS) entry which is preliminary data.</text>
</comment>
<reference evidence="1" key="1">
    <citation type="submission" date="2020-05" db="EMBL/GenBank/DDBJ databases">
        <title>Mycena genomes resolve the evolution of fungal bioluminescence.</title>
        <authorList>
            <person name="Tsai I.J."/>
        </authorList>
    </citation>
    <scope>NUCLEOTIDE SEQUENCE</scope>
    <source>
        <strain evidence="1">160909Yilan</strain>
    </source>
</reference>
<dbReference type="OrthoDB" id="2846292at2759"/>
<proteinExistence type="predicted"/>
<sequence length="247" mass="27531">MPFRPDLIVVFTGTGQMFIVDDDQRVGQVAGTISALVELRDHKRAYVVAVRNLISRISILPVELLTEIFDLAIRNDNGHVWNIAGRGGDGEQAYADGLKTWLQRFASLVVPVTLVLEYVYCDSESSNNHIRDGVLSTAPRWRPLNVPRTTSLAFVQQLSEGRFDSLEELDLGLERFAGVVSTISISFTVPRLRKLRINMWSNMLHIDILIPWAQLADLTFDSSCPDITFGILAQWTSLVQATVTTSG</sequence>